<accession>W0DZB3</accession>
<evidence type="ECO:0000313" key="2">
    <source>
        <dbReference type="Proteomes" id="UP000005380"/>
    </source>
</evidence>
<protein>
    <submittedName>
        <fullName evidence="1">Uncharacterized protein</fullName>
    </submittedName>
</protein>
<organism evidence="1 2">
    <name type="scientific">Thiomicrospira aerophila AL3</name>
    <dbReference type="NCBI Taxonomy" id="717772"/>
    <lineage>
        <taxon>Bacteria</taxon>
        <taxon>Pseudomonadati</taxon>
        <taxon>Pseudomonadota</taxon>
        <taxon>Gammaproteobacteria</taxon>
        <taxon>Thiotrichales</taxon>
        <taxon>Piscirickettsiaceae</taxon>
        <taxon>Thiomicrospira</taxon>
    </lineage>
</organism>
<evidence type="ECO:0000313" key="1">
    <source>
        <dbReference type="EMBL" id="AHF02171.1"/>
    </source>
</evidence>
<keyword evidence="2" id="KW-1185">Reference proteome</keyword>
<reference evidence="1 2" key="1">
    <citation type="submission" date="2013-12" db="EMBL/GenBank/DDBJ databases">
        <authorList>
            <consortium name="DOE Joint Genome Institute"/>
            <person name="Kappler U."/>
            <person name="Huntemann M."/>
            <person name="Han J."/>
            <person name="Chen A."/>
            <person name="Kyrpides N."/>
            <person name="Mavromatis K."/>
            <person name="Markowitz V."/>
            <person name="Palaniappan K."/>
            <person name="Ivanova N."/>
            <person name="Schaumberg A."/>
            <person name="Pati A."/>
            <person name="Liolios K."/>
            <person name="Nordberg H.P."/>
            <person name="Cantor M.N."/>
            <person name="Hua S.X."/>
            <person name="Woyke T."/>
        </authorList>
    </citation>
    <scope>NUCLEOTIDE SEQUENCE [LARGE SCALE GENOMIC DNA]</scope>
    <source>
        <strain evidence="2">AL2</strain>
    </source>
</reference>
<proteinExistence type="predicted"/>
<name>W0DZB3_9GAMM</name>
<dbReference type="STRING" id="717772.THIAE_00285"/>
<dbReference type="KEGG" id="tao:THIAE_00285"/>
<dbReference type="EMBL" id="CP007030">
    <property type="protein sequence ID" value="AHF02171.1"/>
    <property type="molecule type" value="Genomic_DNA"/>
</dbReference>
<sequence length="36" mass="4231">MCVYLILLIANFLGYGEHEQLKHRSVLEVNKESHVF</sequence>
<gene>
    <name evidence="1" type="ORF">THIAE_00285</name>
</gene>
<dbReference type="AlphaFoldDB" id="W0DZB3"/>
<dbReference type="Proteomes" id="UP000005380">
    <property type="component" value="Chromosome"/>
</dbReference>
<dbReference type="InParanoid" id="W0DZB3"/>
<dbReference type="HOGENOM" id="CLU_3359049_0_0_6"/>